<dbReference type="PANTHER" id="PTHR10381">
    <property type="entry name" value="ATP-DEPENDENT CLP PROTEASE PROTEOLYTIC SUBUNIT"/>
    <property type="match status" value="1"/>
</dbReference>
<dbReference type="FunFam" id="3.90.226.10:FF:000001">
    <property type="entry name" value="ATP-dependent Clp protease proteolytic subunit"/>
    <property type="match status" value="1"/>
</dbReference>
<sequence>MASASSLGWAPLSIRGVPFSETWLGSTARQLILSSIPTLSAASFVPPAVVDRQIVLHAATLKTAWALRTREFHRGCPRLAGLVPIVVEREGRGGERAFDIFSRLLRERVIFVGGDINDSDANLVVAQLLYLEAEGPEPIELYINSPGGSVTAGLAIYDTMQYVRSPVHTICIGQASSMGSILLAAGAKGHRKALPNSTIMIHQPSGGSSGQASDVAIRANEILRLKRRLIEIYGNHCEIGTESVAERHHRFERALERDHFMDAESAKAFGIIDQVVSSRNIVQENQSAKA</sequence>
<evidence type="ECO:0000256" key="7">
    <source>
        <dbReference type="RuleBase" id="RU000549"/>
    </source>
</evidence>
<dbReference type="EMBL" id="AVOT02010343">
    <property type="protein sequence ID" value="MBW0489964.1"/>
    <property type="molecule type" value="Genomic_DNA"/>
</dbReference>
<dbReference type="Pfam" id="PF00574">
    <property type="entry name" value="CLP_protease"/>
    <property type="match status" value="1"/>
</dbReference>
<dbReference type="InterPro" id="IPR023562">
    <property type="entry name" value="ClpP/TepA"/>
</dbReference>
<dbReference type="PRINTS" id="PR00127">
    <property type="entry name" value="CLPPROTEASEP"/>
</dbReference>
<dbReference type="GO" id="GO:0004252">
    <property type="term" value="F:serine-type endopeptidase activity"/>
    <property type="evidence" value="ECO:0007669"/>
    <property type="project" value="UniProtKB-EC"/>
</dbReference>
<organism evidence="9 10">
    <name type="scientific">Austropuccinia psidii MF-1</name>
    <dbReference type="NCBI Taxonomy" id="1389203"/>
    <lineage>
        <taxon>Eukaryota</taxon>
        <taxon>Fungi</taxon>
        <taxon>Dikarya</taxon>
        <taxon>Basidiomycota</taxon>
        <taxon>Pucciniomycotina</taxon>
        <taxon>Pucciniomycetes</taxon>
        <taxon>Pucciniales</taxon>
        <taxon>Sphaerophragmiaceae</taxon>
        <taxon>Austropuccinia</taxon>
    </lineage>
</organism>
<dbReference type="CDD" id="cd07017">
    <property type="entry name" value="S14_ClpP_2"/>
    <property type="match status" value="1"/>
</dbReference>
<accession>A0A9Q3CSQ3</accession>
<dbReference type="InterPro" id="IPR033135">
    <property type="entry name" value="ClpP_His_AS"/>
</dbReference>
<dbReference type="GO" id="GO:0051117">
    <property type="term" value="F:ATPase binding"/>
    <property type="evidence" value="ECO:0007669"/>
    <property type="project" value="TreeGrafter"/>
</dbReference>
<evidence type="ECO:0000256" key="1">
    <source>
        <dbReference type="ARBA" id="ARBA00007039"/>
    </source>
</evidence>
<dbReference type="EC" id="3.4.21.92" evidence="7"/>
<dbReference type="PANTHER" id="PTHR10381:SF11">
    <property type="entry name" value="ATP-DEPENDENT CLP PROTEASE PROTEOLYTIC SUBUNIT, MITOCHONDRIAL"/>
    <property type="match status" value="1"/>
</dbReference>
<gene>
    <name evidence="9" type="ORF">O181_029679</name>
</gene>
<keyword evidence="4 7" id="KW-0720">Serine protease</keyword>
<dbReference type="HAMAP" id="MF_00444">
    <property type="entry name" value="ClpP"/>
    <property type="match status" value="1"/>
</dbReference>
<keyword evidence="2 7" id="KW-0645">Protease</keyword>
<keyword evidence="3 7" id="KW-0378">Hydrolase</keyword>
<evidence type="ECO:0000313" key="9">
    <source>
        <dbReference type="EMBL" id="MBW0489964.1"/>
    </source>
</evidence>
<dbReference type="NCBIfam" id="NF001368">
    <property type="entry name" value="PRK00277.1"/>
    <property type="match status" value="1"/>
</dbReference>
<dbReference type="SUPFAM" id="SSF52096">
    <property type="entry name" value="ClpP/crotonase"/>
    <property type="match status" value="1"/>
</dbReference>
<feature type="active site" evidence="5">
    <location>
        <position position="177"/>
    </location>
</feature>
<dbReference type="Proteomes" id="UP000765509">
    <property type="component" value="Unassembled WGS sequence"/>
</dbReference>
<reference evidence="9" key="1">
    <citation type="submission" date="2021-03" db="EMBL/GenBank/DDBJ databases">
        <title>Draft genome sequence of rust myrtle Austropuccinia psidii MF-1, a brazilian biotype.</title>
        <authorList>
            <person name="Quecine M.C."/>
            <person name="Pachon D.M.R."/>
            <person name="Bonatelli M.L."/>
            <person name="Correr F.H."/>
            <person name="Franceschini L.M."/>
            <person name="Leite T.F."/>
            <person name="Margarido G.R.A."/>
            <person name="Almeida C.A."/>
            <person name="Ferrarezi J.A."/>
            <person name="Labate C.A."/>
        </authorList>
    </citation>
    <scope>NUCLEOTIDE SEQUENCE</scope>
    <source>
        <strain evidence="9">MF-1</strain>
    </source>
</reference>
<dbReference type="AlphaFoldDB" id="A0A9Q3CSQ3"/>
<comment type="similarity">
    <text evidence="1 8">Belongs to the peptidase S14 family.</text>
</comment>
<dbReference type="PROSITE" id="PS00381">
    <property type="entry name" value="CLP_PROTEASE_SER"/>
    <property type="match status" value="1"/>
</dbReference>
<evidence type="ECO:0000313" key="10">
    <source>
        <dbReference type="Proteomes" id="UP000765509"/>
    </source>
</evidence>
<dbReference type="OrthoDB" id="2017408at2759"/>
<evidence type="ECO:0000256" key="5">
    <source>
        <dbReference type="PROSITE-ProRule" id="PRU10085"/>
    </source>
</evidence>
<dbReference type="GO" id="GO:0009368">
    <property type="term" value="C:endopeptidase Clp complex"/>
    <property type="evidence" value="ECO:0007669"/>
    <property type="project" value="TreeGrafter"/>
</dbReference>
<comment type="caution">
    <text evidence="9">The sequence shown here is derived from an EMBL/GenBank/DDBJ whole genome shotgun (WGS) entry which is preliminary data.</text>
</comment>
<evidence type="ECO:0000256" key="6">
    <source>
        <dbReference type="PROSITE-ProRule" id="PRU10086"/>
    </source>
</evidence>
<evidence type="ECO:0000256" key="2">
    <source>
        <dbReference type="ARBA" id="ARBA00022670"/>
    </source>
</evidence>
<feature type="active site" evidence="6">
    <location>
        <position position="202"/>
    </location>
</feature>
<protein>
    <recommendedName>
        <fullName evidence="8">ATP-dependent Clp protease proteolytic subunit</fullName>
        <ecNumber evidence="7">3.4.21.92</ecNumber>
    </recommendedName>
</protein>
<evidence type="ECO:0000256" key="3">
    <source>
        <dbReference type="ARBA" id="ARBA00022801"/>
    </source>
</evidence>
<dbReference type="GO" id="GO:0006515">
    <property type="term" value="P:protein quality control for misfolded or incompletely synthesized proteins"/>
    <property type="evidence" value="ECO:0007669"/>
    <property type="project" value="TreeGrafter"/>
</dbReference>
<dbReference type="InterPro" id="IPR001907">
    <property type="entry name" value="ClpP"/>
</dbReference>
<evidence type="ECO:0000256" key="4">
    <source>
        <dbReference type="ARBA" id="ARBA00022825"/>
    </source>
</evidence>
<evidence type="ECO:0000256" key="8">
    <source>
        <dbReference type="RuleBase" id="RU003567"/>
    </source>
</evidence>
<dbReference type="GO" id="GO:0004176">
    <property type="term" value="F:ATP-dependent peptidase activity"/>
    <property type="evidence" value="ECO:0007669"/>
    <property type="project" value="InterPro"/>
</dbReference>
<name>A0A9Q3CSQ3_9BASI</name>
<dbReference type="Gene3D" id="3.90.226.10">
    <property type="entry name" value="2-enoyl-CoA Hydratase, Chain A, domain 1"/>
    <property type="match status" value="1"/>
</dbReference>
<dbReference type="PROSITE" id="PS00382">
    <property type="entry name" value="CLP_PROTEASE_HIS"/>
    <property type="match status" value="1"/>
</dbReference>
<proteinExistence type="inferred from homology"/>
<dbReference type="InterPro" id="IPR029045">
    <property type="entry name" value="ClpP/crotonase-like_dom_sf"/>
</dbReference>
<keyword evidence="10" id="KW-1185">Reference proteome</keyword>
<dbReference type="InterPro" id="IPR018215">
    <property type="entry name" value="ClpP_Ser_AS"/>
</dbReference>